<name>A0A381WHU4_9ZZZZ</name>
<accession>A0A381WHU4</accession>
<gene>
    <name evidence="1" type="ORF">METZ01_LOCUS104940</name>
</gene>
<protein>
    <submittedName>
        <fullName evidence="1">Uncharacterized protein</fullName>
    </submittedName>
</protein>
<sequence length="24" mass="2836">MIKLKALVLFQAMMEKTILFMFMG</sequence>
<proteinExistence type="predicted"/>
<reference evidence="1" key="1">
    <citation type="submission" date="2018-05" db="EMBL/GenBank/DDBJ databases">
        <authorList>
            <person name="Lanie J.A."/>
            <person name="Ng W.-L."/>
            <person name="Kazmierczak K.M."/>
            <person name="Andrzejewski T.M."/>
            <person name="Davidsen T.M."/>
            <person name="Wayne K.J."/>
            <person name="Tettelin H."/>
            <person name="Glass J.I."/>
            <person name="Rusch D."/>
            <person name="Podicherti R."/>
            <person name="Tsui H.-C.T."/>
            <person name="Winkler M.E."/>
        </authorList>
    </citation>
    <scope>NUCLEOTIDE SEQUENCE</scope>
</reference>
<dbReference type="AlphaFoldDB" id="A0A381WHU4"/>
<dbReference type="EMBL" id="UINC01011860">
    <property type="protein sequence ID" value="SVA52086.1"/>
    <property type="molecule type" value="Genomic_DNA"/>
</dbReference>
<organism evidence="1">
    <name type="scientific">marine metagenome</name>
    <dbReference type="NCBI Taxonomy" id="408172"/>
    <lineage>
        <taxon>unclassified sequences</taxon>
        <taxon>metagenomes</taxon>
        <taxon>ecological metagenomes</taxon>
    </lineage>
</organism>
<evidence type="ECO:0000313" key="1">
    <source>
        <dbReference type="EMBL" id="SVA52086.1"/>
    </source>
</evidence>